<feature type="compositionally biased region" description="Polar residues" evidence="1">
    <location>
        <begin position="1"/>
        <end position="11"/>
    </location>
</feature>
<evidence type="ECO:0000256" key="1">
    <source>
        <dbReference type="SAM" id="MobiDB-lite"/>
    </source>
</evidence>
<organism evidence="2 3">
    <name type="scientific">Roridomyces roridus</name>
    <dbReference type="NCBI Taxonomy" id="1738132"/>
    <lineage>
        <taxon>Eukaryota</taxon>
        <taxon>Fungi</taxon>
        <taxon>Dikarya</taxon>
        <taxon>Basidiomycota</taxon>
        <taxon>Agaricomycotina</taxon>
        <taxon>Agaricomycetes</taxon>
        <taxon>Agaricomycetidae</taxon>
        <taxon>Agaricales</taxon>
        <taxon>Marasmiineae</taxon>
        <taxon>Mycenaceae</taxon>
        <taxon>Roridomyces</taxon>
    </lineage>
</organism>
<dbReference type="EMBL" id="JARKIF010000022">
    <property type="protein sequence ID" value="KAJ7616556.1"/>
    <property type="molecule type" value="Genomic_DNA"/>
</dbReference>
<feature type="region of interest" description="Disordered" evidence="1">
    <location>
        <begin position="1"/>
        <end position="35"/>
    </location>
</feature>
<proteinExistence type="predicted"/>
<protein>
    <submittedName>
        <fullName evidence="2">Uncharacterized protein</fullName>
    </submittedName>
</protein>
<accession>A0AAD7FCZ9</accession>
<evidence type="ECO:0000313" key="3">
    <source>
        <dbReference type="Proteomes" id="UP001221142"/>
    </source>
</evidence>
<feature type="compositionally biased region" description="Gly residues" evidence="1">
    <location>
        <begin position="15"/>
        <end position="35"/>
    </location>
</feature>
<gene>
    <name evidence="2" type="ORF">FB45DRAFT_230277</name>
</gene>
<comment type="caution">
    <text evidence="2">The sequence shown here is derived from an EMBL/GenBank/DDBJ whole genome shotgun (WGS) entry which is preliminary data.</text>
</comment>
<name>A0AAD7FCZ9_9AGAR</name>
<dbReference type="Proteomes" id="UP001221142">
    <property type="component" value="Unassembled WGS sequence"/>
</dbReference>
<dbReference type="AlphaFoldDB" id="A0AAD7FCZ9"/>
<sequence length="197" mass="21929">MLSTSRESQMINIYGGSGGAGGRGRNRGGRGGTGEGPIVTLNSYHVQTEASTLRNGSSTPEWAKDFEVVKLGHLRLVEETHDDVREDCLSDQGVVHRQPKVVGARRVYRARIFGHQDPMTAVVWVSEDSRFRRVKDTVMNAQRFRNPHFAQLFGLICSSGLNALVYHDEMMAISQVQSMHSHSRLASRYLNFVVVSV</sequence>
<evidence type="ECO:0000313" key="2">
    <source>
        <dbReference type="EMBL" id="KAJ7616556.1"/>
    </source>
</evidence>
<reference evidence="2" key="1">
    <citation type="submission" date="2023-03" db="EMBL/GenBank/DDBJ databases">
        <title>Massive genome expansion in bonnet fungi (Mycena s.s.) driven by repeated elements and novel gene families across ecological guilds.</title>
        <authorList>
            <consortium name="Lawrence Berkeley National Laboratory"/>
            <person name="Harder C.B."/>
            <person name="Miyauchi S."/>
            <person name="Viragh M."/>
            <person name="Kuo A."/>
            <person name="Thoen E."/>
            <person name="Andreopoulos B."/>
            <person name="Lu D."/>
            <person name="Skrede I."/>
            <person name="Drula E."/>
            <person name="Henrissat B."/>
            <person name="Morin E."/>
            <person name="Kohler A."/>
            <person name="Barry K."/>
            <person name="LaButti K."/>
            <person name="Morin E."/>
            <person name="Salamov A."/>
            <person name="Lipzen A."/>
            <person name="Mereny Z."/>
            <person name="Hegedus B."/>
            <person name="Baldrian P."/>
            <person name="Stursova M."/>
            <person name="Weitz H."/>
            <person name="Taylor A."/>
            <person name="Grigoriev I.V."/>
            <person name="Nagy L.G."/>
            <person name="Martin F."/>
            <person name="Kauserud H."/>
        </authorList>
    </citation>
    <scope>NUCLEOTIDE SEQUENCE</scope>
    <source>
        <strain evidence="2">9284</strain>
    </source>
</reference>
<keyword evidence="3" id="KW-1185">Reference proteome</keyword>